<dbReference type="AlphaFoldDB" id="A0A5J4KLV1"/>
<organism evidence="2 3">
    <name type="scientific">Dictyobacter vulcani</name>
    <dbReference type="NCBI Taxonomy" id="2607529"/>
    <lineage>
        <taxon>Bacteria</taxon>
        <taxon>Bacillati</taxon>
        <taxon>Chloroflexota</taxon>
        <taxon>Ktedonobacteria</taxon>
        <taxon>Ktedonobacterales</taxon>
        <taxon>Dictyobacteraceae</taxon>
        <taxon>Dictyobacter</taxon>
    </lineage>
</organism>
<feature type="transmembrane region" description="Helical" evidence="1">
    <location>
        <begin position="20"/>
        <end position="38"/>
    </location>
</feature>
<keyword evidence="1" id="KW-0812">Transmembrane</keyword>
<comment type="caution">
    <text evidence="2">The sequence shown here is derived from an EMBL/GenBank/DDBJ whole genome shotgun (WGS) entry which is preliminary data.</text>
</comment>
<evidence type="ECO:0000313" key="2">
    <source>
        <dbReference type="EMBL" id="GER88082.1"/>
    </source>
</evidence>
<proteinExistence type="predicted"/>
<name>A0A5J4KLV1_9CHLR</name>
<keyword evidence="1" id="KW-1133">Transmembrane helix</keyword>
<evidence type="ECO:0000313" key="3">
    <source>
        <dbReference type="Proteomes" id="UP000326912"/>
    </source>
</evidence>
<dbReference type="Proteomes" id="UP000326912">
    <property type="component" value="Unassembled WGS sequence"/>
</dbReference>
<keyword evidence="1" id="KW-0472">Membrane</keyword>
<sequence length="147" mass="15809">MKERLMLRHSQLTITAVRRWLVIIISLIAQATLLILLISNAQQLSHPEVTLAPIQGQPGACQVVSVTPFSEAWTNNVRVGSVIHLLKPPFAPAPAPNCQLIGNVLATSGTSNLPFTIHAAQPELNPLDIFITGFLAIIFALTGSAIF</sequence>
<evidence type="ECO:0000256" key="1">
    <source>
        <dbReference type="SAM" id="Phobius"/>
    </source>
</evidence>
<protein>
    <submittedName>
        <fullName evidence="2">Uncharacterized protein</fullName>
    </submittedName>
</protein>
<keyword evidence="3" id="KW-1185">Reference proteome</keyword>
<gene>
    <name evidence="2" type="ORF">KDW_22440</name>
</gene>
<accession>A0A5J4KLV1</accession>
<dbReference type="EMBL" id="BKZW01000001">
    <property type="protein sequence ID" value="GER88082.1"/>
    <property type="molecule type" value="Genomic_DNA"/>
</dbReference>
<feature type="transmembrane region" description="Helical" evidence="1">
    <location>
        <begin position="129"/>
        <end position="146"/>
    </location>
</feature>
<dbReference type="RefSeq" id="WP_151756013.1">
    <property type="nucleotide sequence ID" value="NZ_BKZW01000001.1"/>
</dbReference>
<reference evidence="2 3" key="1">
    <citation type="submission" date="2019-10" db="EMBL/GenBank/DDBJ databases">
        <title>Dictyobacter vulcani sp. nov., within the class Ktedonobacteria, isolated from soil of volcanic Mt. Zao.</title>
        <authorList>
            <person name="Zheng Y."/>
            <person name="Wang C.M."/>
            <person name="Sakai Y."/>
            <person name="Abe K."/>
            <person name="Yokota A."/>
            <person name="Yabe S."/>
        </authorList>
    </citation>
    <scope>NUCLEOTIDE SEQUENCE [LARGE SCALE GENOMIC DNA]</scope>
    <source>
        <strain evidence="2 3">W12</strain>
    </source>
</reference>